<dbReference type="Pfam" id="PF13910">
    <property type="entry name" value="DUF4209"/>
    <property type="match status" value="1"/>
</dbReference>
<dbReference type="RefSeq" id="WP_012670841.1">
    <property type="nucleotide sequence ID" value="NC_012225.1"/>
</dbReference>
<organism evidence="3 4">
    <name type="scientific">Brachyspira hyodysenteriae (strain ATCC 49526 / WA1)</name>
    <dbReference type="NCBI Taxonomy" id="565034"/>
    <lineage>
        <taxon>Bacteria</taxon>
        <taxon>Pseudomonadati</taxon>
        <taxon>Spirochaetota</taxon>
        <taxon>Spirochaetia</taxon>
        <taxon>Brachyspirales</taxon>
        <taxon>Brachyspiraceae</taxon>
        <taxon>Brachyspira</taxon>
    </lineage>
</organism>
<evidence type="ECO:0000313" key="3">
    <source>
        <dbReference type="EMBL" id="ACN83796.1"/>
    </source>
</evidence>
<dbReference type="InterPro" id="IPR055804">
    <property type="entry name" value="DUF7380"/>
</dbReference>
<name>A0A3B6VIK2_BRAHW</name>
<dbReference type="AlphaFoldDB" id="A0A3B6VIK2"/>
<evidence type="ECO:0000313" key="4">
    <source>
        <dbReference type="Proteomes" id="UP000001803"/>
    </source>
</evidence>
<dbReference type="Pfam" id="PF24098">
    <property type="entry name" value="DUF7380"/>
    <property type="match status" value="1"/>
</dbReference>
<dbReference type="KEGG" id="bhy:BHWA1_01317"/>
<sequence length="584" mass="70454">MDELKLIKEKFLELQIDDLLSSIEEKTYLNYSGVFFEYCKNTKNEIYQILYKICIIQMHITSNNKVTYDNSMLYKIENISEMELNFFDEILESISDNLLKARLADFLFIRRKNHKYAKIAIDSFSKIKLENNYNSILIWSRIVDILSYIKSKDENLINKLYDIVFYEINNNDFNLNNEEYFRDLFSIIIKYPLKNEDYNIVLSKIDNIFNGIKNTIKPDYTFIIDEYITIIDFILKDDIKKYNYYNDIARYYINAKEDGLKKNTNLDKAISIFYKMNSNYRRNFISDEELGKLHIAKKKSNMEEISNMFTHEFKIKINIDDVVNEFENYIKSFNYEPIKSLQCFLDFIYFDYYNINPKFLEPQIVDFIAIKSIYDKDKLRHVSNPDYKDNEEEFKLLKKREHYHHHILSVYFFFGYRKRVLEFNCNIDYKLIYNICLYSGIIKNDRVYIFAHGLFLCYKDDYVAGLSILVPQIEDWIRYLLNVCGVNTRNKDRYGKFEKELSLDEMLKEKKDDIISIFGESLYFELNTLLSNEDYCLNLRNNLCHGLINVNDFYSQNYVYLWALIFRFILLSYIQNKQDNKTYN</sequence>
<dbReference type="STRING" id="565034.BHWA1_01317"/>
<accession>A0A3B6VIK2</accession>
<keyword evidence="4" id="KW-1185">Reference proteome</keyword>
<reference evidence="3 4" key="1">
    <citation type="journal article" date="2009" name="PLoS ONE">
        <title>Genome sequence of the pathogenic intestinal spirochete Brachyspira hyodysenteriae reveals adaptations to its lifestyle in the porcine large intestine.</title>
        <authorList>
            <person name="Bellgard M.I."/>
            <person name="Wanchanthuek P."/>
            <person name="La T."/>
            <person name="Ryan K."/>
            <person name="Moolhuijzen P."/>
            <person name="Albertyn Z."/>
            <person name="Shaban B."/>
            <person name="Motro Y."/>
            <person name="Dunn D.S."/>
            <person name="Schibeci D."/>
            <person name="Hunter A."/>
            <person name="Barrero R."/>
            <person name="Phillips N.D."/>
            <person name="Hampson D.J."/>
        </authorList>
    </citation>
    <scope>NUCLEOTIDE SEQUENCE [LARGE SCALE GENOMIC DNA]</scope>
    <source>
        <strain evidence="4">ATCC 49526 / WA1</strain>
    </source>
</reference>
<feature type="domain" description="DUF7380" evidence="2">
    <location>
        <begin position="4"/>
        <end position="134"/>
    </location>
</feature>
<dbReference type="Proteomes" id="UP000001803">
    <property type="component" value="Chromosome"/>
</dbReference>
<feature type="domain" description="DUF4209" evidence="1">
    <location>
        <begin position="473"/>
        <end position="567"/>
    </location>
</feature>
<dbReference type="InterPro" id="IPR025209">
    <property type="entry name" value="DUF4209"/>
</dbReference>
<dbReference type="EMBL" id="CP001357">
    <property type="protein sequence ID" value="ACN83796.1"/>
    <property type="molecule type" value="Genomic_DNA"/>
</dbReference>
<proteinExistence type="predicted"/>
<evidence type="ECO:0000259" key="1">
    <source>
        <dbReference type="Pfam" id="PF13910"/>
    </source>
</evidence>
<gene>
    <name evidence="3" type="ordered locus">BHWA1_01317</name>
</gene>
<evidence type="ECO:0000259" key="2">
    <source>
        <dbReference type="Pfam" id="PF24098"/>
    </source>
</evidence>
<protein>
    <submittedName>
        <fullName evidence="3">Uncharacterized protein</fullName>
    </submittedName>
</protein>